<comment type="caution">
    <text evidence="1">The sequence shown here is derived from an EMBL/GenBank/DDBJ whole genome shotgun (WGS) entry which is preliminary data.</text>
</comment>
<dbReference type="EMBL" id="JYDW01000145">
    <property type="protein sequence ID" value="KRZ54144.1"/>
    <property type="molecule type" value="Genomic_DNA"/>
</dbReference>
<evidence type="ECO:0000313" key="1">
    <source>
        <dbReference type="EMBL" id="KRZ54144.1"/>
    </source>
</evidence>
<keyword evidence="2" id="KW-1185">Reference proteome</keyword>
<sequence length="60" mass="7143">MLSGKANKFLFFHKAKSANKDISSWLLHHFSSKQISQFEFFLPVWIMEFQHIVLIEMDTI</sequence>
<protein>
    <submittedName>
        <fullName evidence="1">Uncharacterized protein</fullName>
    </submittedName>
</protein>
<organism evidence="1 2">
    <name type="scientific">Trichinella nativa</name>
    <dbReference type="NCBI Taxonomy" id="6335"/>
    <lineage>
        <taxon>Eukaryota</taxon>
        <taxon>Metazoa</taxon>
        <taxon>Ecdysozoa</taxon>
        <taxon>Nematoda</taxon>
        <taxon>Enoplea</taxon>
        <taxon>Dorylaimia</taxon>
        <taxon>Trichinellida</taxon>
        <taxon>Trichinellidae</taxon>
        <taxon>Trichinella</taxon>
    </lineage>
</organism>
<dbReference type="Proteomes" id="UP000054721">
    <property type="component" value="Unassembled WGS sequence"/>
</dbReference>
<dbReference type="AlphaFoldDB" id="A0A0V1L3M6"/>
<reference evidence="1 2" key="1">
    <citation type="submission" date="2015-05" db="EMBL/GenBank/DDBJ databases">
        <title>Evolution of Trichinella species and genotypes.</title>
        <authorList>
            <person name="Korhonen P.K."/>
            <person name="Edoardo P."/>
            <person name="Giuseppe L.R."/>
            <person name="Gasser R.B."/>
        </authorList>
    </citation>
    <scope>NUCLEOTIDE SEQUENCE [LARGE SCALE GENOMIC DNA]</scope>
    <source>
        <strain evidence="1">ISS10</strain>
    </source>
</reference>
<proteinExistence type="predicted"/>
<gene>
    <name evidence="1" type="ORF">T02_10639</name>
</gene>
<name>A0A0V1L3M6_9BILA</name>
<accession>A0A0V1L3M6</accession>
<evidence type="ECO:0000313" key="2">
    <source>
        <dbReference type="Proteomes" id="UP000054721"/>
    </source>
</evidence>